<dbReference type="AlphaFoldDB" id="A0A4S4KRV4"/>
<feature type="compositionally biased region" description="Basic and acidic residues" evidence="1">
    <location>
        <begin position="391"/>
        <end position="401"/>
    </location>
</feature>
<reference evidence="2 3" key="1">
    <citation type="submission" date="2019-02" db="EMBL/GenBank/DDBJ databases">
        <title>Genome sequencing of the rare red list fungi Phlebia centrifuga.</title>
        <authorList>
            <person name="Buettner E."/>
            <person name="Kellner H."/>
        </authorList>
    </citation>
    <scope>NUCLEOTIDE SEQUENCE [LARGE SCALE GENOMIC DNA]</scope>
    <source>
        <strain evidence="2 3">DSM 108282</strain>
    </source>
</reference>
<gene>
    <name evidence="2" type="ORF">EW026_g1315</name>
</gene>
<comment type="caution">
    <text evidence="2">The sequence shown here is derived from an EMBL/GenBank/DDBJ whole genome shotgun (WGS) entry which is preliminary data.</text>
</comment>
<sequence length="580" mass="64946">MNSHIPPLCRLPPEALDNITYHAVNPLGPPKEIVPFLQTCRYINGALSFYQPDDRPPPVYSRIFRFQFDSSAVERRFGSGAAVSSAFARQLKENWLTLKRLRKGDIFSETLEQDFCVPIDIDTAPLPHTLRTPNGFYPPYRLSHPLITKHTRYGLSFNIVLPPISHSAKLLYMSRSEATPYIVPDNIPANHNDAVAQGINWVIATREDFEEFNAHKAATPLSQGNWDNHDEEDPLSGQLDADWHRWTRCVNPWDTRPLAASYVLGTMDGLWYGRMLLPDPVLFFRVVMGAEFVPHQPPMIISPISLNLREYHCISPEVPVVVGGNVNNSSDDGLCNAWLGPAELSERDGRLRIEDQRTGRTHYYALYKPGKPSIHNEMTCTMCTGRREQEQKEELEREERRQRARAGVEQVEEDSTRVEADADPSPSAAIQGGGMDDLDLLNVQTEMSAALGISIDSMLVSELDDDGSGYNTCTGVQDIIIVGETLPRHGQAWHHYRFYGRVRAWDSLIALVRKPIHDPTLGIQIFRGYVHGGQTLVGNWRAYTVNPGALPLEGPFIASRIERPATQGPPPAPISAVPIP</sequence>
<organism evidence="2 3">
    <name type="scientific">Hermanssonia centrifuga</name>
    <dbReference type="NCBI Taxonomy" id="98765"/>
    <lineage>
        <taxon>Eukaryota</taxon>
        <taxon>Fungi</taxon>
        <taxon>Dikarya</taxon>
        <taxon>Basidiomycota</taxon>
        <taxon>Agaricomycotina</taxon>
        <taxon>Agaricomycetes</taxon>
        <taxon>Polyporales</taxon>
        <taxon>Meruliaceae</taxon>
        <taxon>Hermanssonia</taxon>
    </lineage>
</organism>
<keyword evidence="3" id="KW-1185">Reference proteome</keyword>
<accession>A0A4S4KRV4</accession>
<evidence type="ECO:0000313" key="3">
    <source>
        <dbReference type="Proteomes" id="UP000309038"/>
    </source>
</evidence>
<evidence type="ECO:0000313" key="2">
    <source>
        <dbReference type="EMBL" id="THH01365.1"/>
    </source>
</evidence>
<name>A0A4S4KRV4_9APHY</name>
<dbReference type="Proteomes" id="UP000309038">
    <property type="component" value="Unassembled WGS sequence"/>
</dbReference>
<dbReference type="EMBL" id="SGPJ01000025">
    <property type="protein sequence ID" value="THH01365.1"/>
    <property type="molecule type" value="Genomic_DNA"/>
</dbReference>
<evidence type="ECO:0000256" key="1">
    <source>
        <dbReference type="SAM" id="MobiDB-lite"/>
    </source>
</evidence>
<proteinExistence type="predicted"/>
<feature type="region of interest" description="Disordered" evidence="1">
    <location>
        <begin position="391"/>
        <end position="433"/>
    </location>
</feature>
<protein>
    <submittedName>
        <fullName evidence="2">Uncharacterized protein</fullName>
    </submittedName>
</protein>